<proteinExistence type="predicted"/>
<feature type="non-terminal residue" evidence="2">
    <location>
        <position position="51"/>
    </location>
</feature>
<feature type="compositionally biased region" description="Low complexity" evidence="1">
    <location>
        <begin position="42"/>
        <end position="51"/>
    </location>
</feature>
<reference evidence="2 3" key="1">
    <citation type="submission" date="2024-05" db="EMBL/GenBank/DDBJ databases">
        <title>Genome sequencing and assembly of Indian major carp, Cirrhinus mrigala (Hamilton, 1822).</title>
        <authorList>
            <person name="Mohindra V."/>
            <person name="Chowdhury L.M."/>
            <person name="Lal K."/>
            <person name="Jena J.K."/>
        </authorList>
    </citation>
    <scope>NUCLEOTIDE SEQUENCE [LARGE SCALE GENOMIC DNA]</scope>
    <source>
        <strain evidence="2">CM1030</strain>
        <tissue evidence="2">Blood</tissue>
    </source>
</reference>
<evidence type="ECO:0000256" key="1">
    <source>
        <dbReference type="SAM" id="MobiDB-lite"/>
    </source>
</evidence>
<name>A0ABD0NUL4_CIRMR</name>
<dbReference type="Proteomes" id="UP001529510">
    <property type="component" value="Unassembled WGS sequence"/>
</dbReference>
<feature type="region of interest" description="Disordered" evidence="1">
    <location>
        <begin position="29"/>
        <end position="51"/>
    </location>
</feature>
<accession>A0ABD0NUL4</accession>
<dbReference type="AlphaFoldDB" id="A0ABD0NUL4"/>
<dbReference type="EMBL" id="JAMKFB020000019">
    <property type="protein sequence ID" value="KAL0165578.1"/>
    <property type="molecule type" value="Genomic_DNA"/>
</dbReference>
<keyword evidence="3" id="KW-1185">Reference proteome</keyword>
<sequence>LLSSGSSCSAVSRAEVGSVRTVKSVFPPSTALAAAPPPLLPLPSAQPAKLR</sequence>
<evidence type="ECO:0000313" key="3">
    <source>
        <dbReference type="Proteomes" id="UP001529510"/>
    </source>
</evidence>
<gene>
    <name evidence="2" type="ORF">M9458_037422</name>
</gene>
<feature type="non-terminal residue" evidence="2">
    <location>
        <position position="1"/>
    </location>
</feature>
<evidence type="ECO:0000313" key="2">
    <source>
        <dbReference type="EMBL" id="KAL0165578.1"/>
    </source>
</evidence>
<protein>
    <submittedName>
        <fullName evidence="2">Uncharacterized protein</fullName>
    </submittedName>
</protein>
<organism evidence="2 3">
    <name type="scientific">Cirrhinus mrigala</name>
    <name type="common">Mrigala</name>
    <dbReference type="NCBI Taxonomy" id="683832"/>
    <lineage>
        <taxon>Eukaryota</taxon>
        <taxon>Metazoa</taxon>
        <taxon>Chordata</taxon>
        <taxon>Craniata</taxon>
        <taxon>Vertebrata</taxon>
        <taxon>Euteleostomi</taxon>
        <taxon>Actinopterygii</taxon>
        <taxon>Neopterygii</taxon>
        <taxon>Teleostei</taxon>
        <taxon>Ostariophysi</taxon>
        <taxon>Cypriniformes</taxon>
        <taxon>Cyprinidae</taxon>
        <taxon>Labeoninae</taxon>
        <taxon>Labeonini</taxon>
        <taxon>Cirrhinus</taxon>
    </lineage>
</organism>
<comment type="caution">
    <text evidence="2">The sequence shown here is derived from an EMBL/GenBank/DDBJ whole genome shotgun (WGS) entry which is preliminary data.</text>
</comment>